<dbReference type="Pfam" id="PF03331">
    <property type="entry name" value="LpxC"/>
    <property type="match status" value="1"/>
</dbReference>
<dbReference type="InterPro" id="IPR020568">
    <property type="entry name" value="Ribosomal_Su5_D2-typ_SF"/>
</dbReference>
<comment type="similarity">
    <text evidence="12">Belongs to the LpxC family.</text>
</comment>
<feature type="active site" description="Proton donor" evidence="12">
    <location>
        <position position="308"/>
    </location>
</feature>
<evidence type="ECO:0000256" key="1">
    <source>
        <dbReference type="ARBA" id="ARBA00001947"/>
    </source>
</evidence>
<dbReference type="AlphaFoldDB" id="A0A511XHY1"/>
<dbReference type="EC" id="3.5.1.108" evidence="4 12"/>
<keyword evidence="14" id="KW-1185">Reference proteome</keyword>
<dbReference type="Gene3D" id="3.30.230.20">
    <property type="entry name" value="lpxc deacetylase, domain 1"/>
    <property type="match status" value="1"/>
</dbReference>
<comment type="catalytic activity">
    <reaction evidence="11 12">
        <text>a UDP-3-O-[(3R)-3-hydroxyacyl]-N-acetyl-alpha-D-glucosamine + H2O = a UDP-3-O-[(3R)-3-hydroxyacyl]-alpha-D-glucosamine + acetate</text>
        <dbReference type="Rhea" id="RHEA:67816"/>
        <dbReference type="ChEBI" id="CHEBI:15377"/>
        <dbReference type="ChEBI" id="CHEBI:30089"/>
        <dbReference type="ChEBI" id="CHEBI:137740"/>
        <dbReference type="ChEBI" id="CHEBI:173225"/>
        <dbReference type="EC" id="3.5.1.108"/>
    </reaction>
</comment>
<dbReference type="OrthoDB" id="9802746at2"/>
<dbReference type="SUPFAM" id="SSF54211">
    <property type="entry name" value="Ribosomal protein S5 domain 2-like"/>
    <property type="match status" value="2"/>
</dbReference>
<feature type="binding site" evidence="12">
    <location>
        <position position="281"/>
    </location>
    <ligand>
        <name>Zn(2+)</name>
        <dbReference type="ChEBI" id="CHEBI:29105"/>
    </ligand>
</feature>
<comment type="function">
    <text evidence="2 12">Catalyzes the hydrolysis of UDP-3-O-myristoyl-N-acetylglucosamine to form UDP-3-O-myristoylglucosamine and acetate, the committed step in lipid A biosynthesis.</text>
</comment>
<dbReference type="GO" id="GO:0103117">
    <property type="term" value="F:UDP-3-O-acyl-N-acetylglucosamine deacetylase activity"/>
    <property type="evidence" value="ECO:0007669"/>
    <property type="project" value="UniProtKB-UniRule"/>
</dbReference>
<feature type="binding site" evidence="12">
    <location>
        <position position="285"/>
    </location>
    <ligand>
        <name>Zn(2+)</name>
        <dbReference type="ChEBI" id="CHEBI:29105"/>
    </ligand>
</feature>
<organism evidence="13 14">
    <name type="scientific">Acetobacter oeni</name>
    <dbReference type="NCBI Taxonomy" id="304077"/>
    <lineage>
        <taxon>Bacteria</taxon>
        <taxon>Pseudomonadati</taxon>
        <taxon>Pseudomonadota</taxon>
        <taxon>Alphaproteobacteria</taxon>
        <taxon>Acetobacterales</taxon>
        <taxon>Acetobacteraceae</taxon>
        <taxon>Acetobacter</taxon>
    </lineage>
</organism>
<evidence type="ECO:0000256" key="2">
    <source>
        <dbReference type="ARBA" id="ARBA00002923"/>
    </source>
</evidence>
<evidence type="ECO:0000256" key="9">
    <source>
        <dbReference type="ARBA" id="ARBA00022833"/>
    </source>
</evidence>
<comment type="caution">
    <text evidence="13">The sequence shown here is derived from an EMBL/GenBank/DDBJ whole genome shotgun (WGS) entry which is preliminary data.</text>
</comment>
<accession>A0A511XHY1</accession>
<evidence type="ECO:0000313" key="13">
    <source>
        <dbReference type="EMBL" id="GEN62539.1"/>
    </source>
</evidence>
<sequence length="343" mass="37023">MESLSLDPATIADTTETAFFSGARSFRTLPTGSFVSRIPDVNLADQKTLRSAISCVGIGLHTGARISLRMEPAPADTGIVFQRTDIAAQPLIACYGNVVDTRLSTVLGESAVSHNRVATIEHLMAALHGRGIDNVRIFVNGPELPVLDGSAADFLFLLDCAGIAELDEPRREIEILKPLRVENGDAFAMLRPGAGSGLSLQMTIDFAAGAIGCQKLTVDLDETVFRRDLSFSRTFTDRREIDALHRAGLALGGSLDNAIVVDGMDILNPTGLRARDEFVRHKLLDAVGDLYLAGARLRGEFVGHKSGHQLNNQLLLALFADRTAWRWVEKRVAGTAVPRRVAA</sequence>
<evidence type="ECO:0000256" key="3">
    <source>
        <dbReference type="ARBA" id="ARBA00005002"/>
    </source>
</evidence>
<evidence type="ECO:0000256" key="11">
    <source>
        <dbReference type="ARBA" id="ARBA00024535"/>
    </source>
</evidence>
<evidence type="ECO:0000256" key="5">
    <source>
        <dbReference type="ARBA" id="ARBA00022516"/>
    </source>
</evidence>
<dbReference type="Proteomes" id="UP000321746">
    <property type="component" value="Unassembled WGS sequence"/>
</dbReference>
<keyword evidence="6 12" id="KW-0441">Lipid A biosynthesis</keyword>
<dbReference type="InterPro" id="IPR011334">
    <property type="entry name" value="UDP-acyl_GlcNac_deAcase_C"/>
</dbReference>
<evidence type="ECO:0000256" key="10">
    <source>
        <dbReference type="ARBA" id="ARBA00023098"/>
    </source>
</evidence>
<protein>
    <recommendedName>
        <fullName evidence="4 12">UDP-3-O-acyl-N-acetylglucosamine deacetylase</fullName>
        <shortName evidence="12">UDP-3-O-acyl-GlcNAc deacetylase</shortName>
        <ecNumber evidence="4 12">3.5.1.108</ecNumber>
    </recommendedName>
    <alternativeName>
        <fullName evidence="12">UDP-3-O-[R-3-hydroxymyristoyl]-N-acetylglucosamine deacetylase</fullName>
    </alternativeName>
</protein>
<comment type="pathway">
    <text evidence="3 12">Glycolipid biosynthesis; lipid IV(A) biosynthesis; lipid IV(A) from (3R)-3-hydroxytetradecanoyl-[acyl-carrier-protein] and UDP-N-acetyl-alpha-D-glucosamine: step 2/6.</text>
</comment>
<evidence type="ECO:0000256" key="7">
    <source>
        <dbReference type="ARBA" id="ARBA00022723"/>
    </source>
</evidence>
<dbReference type="HAMAP" id="MF_00388">
    <property type="entry name" value="LpxC"/>
    <property type="match status" value="1"/>
</dbReference>
<evidence type="ECO:0000256" key="6">
    <source>
        <dbReference type="ARBA" id="ARBA00022556"/>
    </source>
</evidence>
<keyword evidence="10 12" id="KW-0443">Lipid metabolism</keyword>
<keyword evidence="7 12" id="KW-0479">Metal-binding</keyword>
<dbReference type="RefSeq" id="WP_146886216.1">
    <property type="nucleotide sequence ID" value="NZ_BJYG01000006.1"/>
</dbReference>
<evidence type="ECO:0000256" key="8">
    <source>
        <dbReference type="ARBA" id="ARBA00022801"/>
    </source>
</evidence>
<feature type="binding site" evidence="12">
    <location>
        <position position="122"/>
    </location>
    <ligand>
        <name>Zn(2+)</name>
        <dbReference type="ChEBI" id="CHEBI:29105"/>
    </ligand>
</feature>
<dbReference type="PANTHER" id="PTHR33694:SF1">
    <property type="entry name" value="UDP-3-O-ACYL-N-ACETYLGLUCOSAMINE DEACETYLASE 1, MITOCHONDRIAL-RELATED"/>
    <property type="match status" value="1"/>
</dbReference>
<keyword evidence="9 12" id="KW-0862">Zinc</keyword>
<name>A0A511XHY1_9PROT</name>
<dbReference type="EMBL" id="BJYG01000006">
    <property type="protein sequence ID" value="GEN62539.1"/>
    <property type="molecule type" value="Genomic_DNA"/>
</dbReference>
<evidence type="ECO:0000256" key="12">
    <source>
        <dbReference type="HAMAP-Rule" id="MF_00388"/>
    </source>
</evidence>
<comment type="cofactor">
    <cofactor evidence="1 12">
        <name>Zn(2+)</name>
        <dbReference type="ChEBI" id="CHEBI:29105"/>
    </cofactor>
</comment>
<dbReference type="GO" id="GO:0009245">
    <property type="term" value="P:lipid A biosynthetic process"/>
    <property type="evidence" value="ECO:0007669"/>
    <property type="project" value="UniProtKB-UniRule"/>
</dbReference>
<evidence type="ECO:0000256" key="4">
    <source>
        <dbReference type="ARBA" id="ARBA00012745"/>
    </source>
</evidence>
<evidence type="ECO:0000313" key="14">
    <source>
        <dbReference type="Proteomes" id="UP000321746"/>
    </source>
</evidence>
<dbReference type="Gene3D" id="3.30.1700.10">
    <property type="entry name" value="lpxc deacetylase, domain 2"/>
    <property type="match status" value="1"/>
</dbReference>
<keyword evidence="8 12" id="KW-0378">Hydrolase</keyword>
<reference evidence="13 14" key="1">
    <citation type="submission" date="2019-07" db="EMBL/GenBank/DDBJ databases">
        <title>Whole genome shotgun sequence of Acetobacter oeni NBRC 105207.</title>
        <authorList>
            <person name="Hosoyama A."/>
            <person name="Uohara A."/>
            <person name="Ohji S."/>
            <person name="Ichikawa N."/>
        </authorList>
    </citation>
    <scope>NUCLEOTIDE SEQUENCE [LARGE SCALE GENOMIC DNA]</scope>
    <source>
        <strain evidence="13 14">NBRC 105207</strain>
    </source>
</reference>
<dbReference type="PANTHER" id="PTHR33694">
    <property type="entry name" value="UDP-3-O-ACYL-N-ACETYLGLUCOSAMINE DEACETYLASE 1, MITOCHONDRIAL-RELATED"/>
    <property type="match status" value="1"/>
</dbReference>
<keyword evidence="5 12" id="KW-0444">Lipid biosynthesis</keyword>
<dbReference type="GO" id="GO:0016020">
    <property type="term" value="C:membrane"/>
    <property type="evidence" value="ECO:0007669"/>
    <property type="project" value="GOC"/>
</dbReference>
<dbReference type="UniPathway" id="UPA00359">
    <property type="reaction ID" value="UER00478"/>
</dbReference>
<dbReference type="NCBIfam" id="TIGR00325">
    <property type="entry name" value="lpxC"/>
    <property type="match status" value="1"/>
</dbReference>
<dbReference type="InterPro" id="IPR015870">
    <property type="entry name" value="UDP-acyl_N-AcGlcN_deAcase_N"/>
</dbReference>
<dbReference type="GO" id="GO:0046872">
    <property type="term" value="F:metal ion binding"/>
    <property type="evidence" value="ECO:0007669"/>
    <property type="project" value="UniProtKB-KW"/>
</dbReference>
<gene>
    <name evidence="12 13" type="primary">lpxC</name>
    <name evidence="13" type="ORF">AOE01nite_07630</name>
</gene>
<dbReference type="InterPro" id="IPR004463">
    <property type="entry name" value="UDP-acyl_GlcNac_deAcase"/>
</dbReference>
<proteinExistence type="inferred from homology"/>